<dbReference type="RefSeq" id="WP_002755261.1">
    <property type="nucleotide sequence ID" value="NZ_MVGR01000005.1"/>
</dbReference>
<protein>
    <submittedName>
        <fullName evidence="1">Uncharacterized protein</fullName>
    </submittedName>
</protein>
<dbReference type="AlphaFoldDB" id="A0A1V4BN31"/>
<dbReference type="Proteomes" id="UP000189835">
    <property type="component" value="Unassembled WGS sequence"/>
</dbReference>
<accession>A0A1V4BN31</accession>
<dbReference type="EMBL" id="MVGR01000005">
    <property type="protein sequence ID" value="OPF15289.1"/>
    <property type="molecule type" value="Genomic_DNA"/>
</dbReference>
<name>A0A1V4BN31_MICAE</name>
<organism evidence="1 2">
    <name type="scientific">Microcystis aeruginosa KW</name>
    <dbReference type="NCBI Taxonomy" id="1960155"/>
    <lineage>
        <taxon>Bacteria</taxon>
        <taxon>Bacillati</taxon>
        <taxon>Cyanobacteriota</taxon>
        <taxon>Cyanophyceae</taxon>
        <taxon>Oscillatoriophycideae</taxon>
        <taxon>Chroococcales</taxon>
        <taxon>Microcystaceae</taxon>
        <taxon>Microcystis</taxon>
    </lineage>
</organism>
<reference evidence="1 2" key="1">
    <citation type="submission" date="2017-02" db="EMBL/GenBank/DDBJ databases">
        <title>Genome sequence of Microcystis aeruginosa KW.</title>
        <authorList>
            <person name="Oh H.-M."/>
            <person name="Ahn C.-Y."/>
            <person name="Jeong H."/>
            <person name="Srivastava A."/>
            <person name="Lee H.-G."/>
            <person name="Kang S.-R."/>
        </authorList>
    </citation>
    <scope>NUCLEOTIDE SEQUENCE [LARGE SCALE GENOMIC DNA]</scope>
    <source>
        <strain evidence="1 2">KW</strain>
    </source>
</reference>
<comment type="caution">
    <text evidence="1">The sequence shown here is derived from an EMBL/GenBank/DDBJ whole genome shotgun (WGS) entry which is preliminary data.</text>
</comment>
<gene>
    <name evidence="1" type="ORF">B1L04_22445</name>
</gene>
<evidence type="ECO:0000313" key="2">
    <source>
        <dbReference type="Proteomes" id="UP000189835"/>
    </source>
</evidence>
<evidence type="ECO:0000313" key="1">
    <source>
        <dbReference type="EMBL" id="OPF15289.1"/>
    </source>
</evidence>
<sequence>MGNGFELIGELTEIEIIAVNLSIRELRRLKAQFGGRRWRKLKGVGLVQFPNGEIRKAELHWYESHGIGRRKMKVKRVLD</sequence>
<proteinExistence type="predicted"/>